<dbReference type="EMBL" id="CAFBQW010000083">
    <property type="protein sequence ID" value="CAB5066064.1"/>
    <property type="molecule type" value="Genomic_DNA"/>
</dbReference>
<evidence type="ECO:0000256" key="2">
    <source>
        <dbReference type="ARBA" id="ARBA00022827"/>
    </source>
</evidence>
<dbReference type="GO" id="GO:0016709">
    <property type="term" value="F:oxidoreductase activity, acting on paired donors, with incorporation or reduction of molecular oxygen, NAD(P)H as one donor, and incorporation of one atom of oxygen"/>
    <property type="evidence" value="ECO:0007669"/>
    <property type="project" value="UniProtKB-ARBA"/>
</dbReference>
<dbReference type="PRINTS" id="PR00420">
    <property type="entry name" value="RNGMNOXGNASE"/>
</dbReference>
<dbReference type="SUPFAM" id="SSF51905">
    <property type="entry name" value="FAD/NAD(P)-binding domain"/>
    <property type="match status" value="1"/>
</dbReference>
<dbReference type="GO" id="GO:0005739">
    <property type="term" value="C:mitochondrion"/>
    <property type="evidence" value="ECO:0007669"/>
    <property type="project" value="TreeGrafter"/>
</dbReference>
<organism evidence="5">
    <name type="scientific">freshwater metagenome</name>
    <dbReference type="NCBI Taxonomy" id="449393"/>
    <lineage>
        <taxon>unclassified sequences</taxon>
        <taxon>metagenomes</taxon>
        <taxon>ecological metagenomes</taxon>
    </lineage>
</organism>
<feature type="region of interest" description="Disordered" evidence="3">
    <location>
        <begin position="423"/>
        <end position="449"/>
    </location>
</feature>
<dbReference type="GO" id="GO:0071949">
    <property type="term" value="F:FAD binding"/>
    <property type="evidence" value="ECO:0007669"/>
    <property type="project" value="InterPro"/>
</dbReference>
<reference evidence="5" key="1">
    <citation type="submission" date="2020-05" db="EMBL/GenBank/DDBJ databases">
        <authorList>
            <person name="Chiriac C."/>
            <person name="Salcher M."/>
            <person name="Ghai R."/>
            <person name="Kavagutti S V."/>
        </authorList>
    </citation>
    <scope>NUCLEOTIDE SEQUENCE</scope>
</reference>
<evidence type="ECO:0000313" key="5">
    <source>
        <dbReference type="EMBL" id="CAB5066064.1"/>
    </source>
</evidence>
<gene>
    <name evidence="5" type="ORF">UFOPK4354_00876</name>
</gene>
<dbReference type="GO" id="GO:0006744">
    <property type="term" value="P:ubiquinone biosynthetic process"/>
    <property type="evidence" value="ECO:0007669"/>
    <property type="project" value="TreeGrafter"/>
</dbReference>
<sequence length="531" mass="58203">MQILETDVLIVGAGPVGLTAALLLDKMGMSVVIVEQRDGPLRSPAAHVINARTFEVWRQIGLDVDGLLEHAQDPADAGSVHWVTKLGGEVLGSLPFEQQGDDMLAVTPTPLRNLSQHHLEPLLGDELSQRAVSVRYSHQWKSCVQTESAVRSVIAAPEGDLSVTSRWLLACDGASSPVRRSCGIVPEGPHHIQSFITMHITANLRGLLGDHLGVLFWVCDPKSGGNFVSHGIDSEWVYMRSFDPTLETLEDYPPKRCEQLIRDALDDPEIGFGLESVSTWTMTAQVVDRYRDGQIFLVGDAAHRFPPTGGLGLNTGVQDAHNLAWKLNAVLQGTATDSLLDTYESERRPVALRNAEVSLENAVKLIEVPFALGMDDDPDVFALNMAGVLATQEGRSEVAAAILNQATHFDMLGLQLGFSYGPPAQTEEERDSVRQYAPSSQPGGRLPHGWIQRDSQTCSSLDLIPPSEYVLIAGRTWQGTEIALRVGEHFEDPDDWWGTVLELPDSAALLVRPDQHIDSRWLEYTDQLLTN</sequence>
<evidence type="ECO:0000256" key="3">
    <source>
        <dbReference type="SAM" id="MobiDB-lite"/>
    </source>
</evidence>
<dbReference type="Gene3D" id="3.50.50.60">
    <property type="entry name" value="FAD/NAD(P)-binding domain"/>
    <property type="match status" value="1"/>
</dbReference>
<keyword evidence="2" id="KW-0274">FAD</keyword>
<dbReference type="InterPro" id="IPR002938">
    <property type="entry name" value="FAD-bd"/>
</dbReference>
<dbReference type="Gene3D" id="3.30.9.10">
    <property type="entry name" value="D-Amino Acid Oxidase, subunit A, domain 2"/>
    <property type="match status" value="1"/>
</dbReference>
<dbReference type="Gene3D" id="3.40.30.120">
    <property type="match status" value="1"/>
</dbReference>
<feature type="domain" description="FAD-binding" evidence="4">
    <location>
        <begin position="5"/>
        <end position="354"/>
    </location>
</feature>
<proteinExistence type="predicted"/>
<dbReference type="InterPro" id="IPR050641">
    <property type="entry name" value="RIFMO-like"/>
</dbReference>
<keyword evidence="1" id="KW-0285">Flavoprotein</keyword>
<dbReference type="Pfam" id="PF01494">
    <property type="entry name" value="FAD_binding_3"/>
    <property type="match status" value="1"/>
</dbReference>
<accession>A0A6J7UHV5</accession>
<dbReference type="PANTHER" id="PTHR43004">
    <property type="entry name" value="TRK SYSTEM POTASSIUM UPTAKE PROTEIN"/>
    <property type="match status" value="1"/>
</dbReference>
<dbReference type="PANTHER" id="PTHR43004:SF6">
    <property type="entry name" value="FAD_NAD(P)-BINDING OXIDOREDUCTASE FAMILY PROTEIN"/>
    <property type="match status" value="1"/>
</dbReference>
<dbReference type="InterPro" id="IPR036188">
    <property type="entry name" value="FAD/NAD-bd_sf"/>
</dbReference>
<dbReference type="AlphaFoldDB" id="A0A6J7UHV5"/>
<evidence type="ECO:0000256" key="1">
    <source>
        <dbReference type="ARBA" id="ARBA00022630"/>
    </source>
</evidence>
<protein>
    <submittedName>
        <fullName evidence="5">Unannotated protein</fullName>
    </submittedName>
</protein>
<evidence type="ECO:0000259" key="4">
    <source>
        <dbReference type="Pfam" id="PF01494"/>
    </source>
</evidence>
<name>A0A6J7UHV5_9ZZZZ</name>